<dbReference type="Proteomes" id="UP001552299">
    <property type="component" value="Unassembled WGS sequence"/>
</dbReference>
<organism evidence="3 4">
    <name type="scientific">Dendrobium thyrsiflorum</name>
    <name type="common">Pinecone-like raceme dendrobium</name>
    <name type="synonym">Orchid</name>
    <dbReference type="NCBI Taxonomy" id="117978"/>
    <lineage>
        <taxon>Eukaryota</taxon>
        <taxon>Viridiplantae</taxon>
        <taxon>Streptophyta</taxon>
        <taxon>Embryophyta</taxon>
        <taxon>Tracheophyta</taxon>
        <taxon>Spermatophyta</taxon>
        <taxon>Magnoliopsida</taxon>
        <taxon>Liliopsida</taxon>
        <taxon>Asparagales</taxon>
        <taxon>Orchidaceae</taxon>
        <taxon>Epidendroideae</taxon>
        <taxon>Malaxideae</taxon>
        <taxon>Dendrobiinae</taxon>
        <taxon>Dendrobium</taxon>
    </lineage>
</organism>
<evidence type="ECO:0000256" key="2">
    <source>
        <dbReference type="SAM" id="Phobius"/>
    </source>
</evidence>
<protein>
    <submittedName>
        <fullName evidence="3">Uncharacterized protein</fullName>
    </submittedName>
</protein>
<evidence type="ECO:0000313" key="3">
    <source>
        <dbReference type="EMBL" id="KAL0912651.1"/>
    </source>
</evidence>
<feature type="transmembrane region" description="Helical" evidence="2">
    <location>
        <begin position="165"/>
        <end position="187"/>
    </location>
</feature>
<feature type="region of interest" description="Disordered" evidence="1">
    <location>
        <begin position="334"/>
        <end position="357"/>
    </location>
</feature>
<name>A0ABD0UQN0_DENTH</name>
<evidence type="ECO:0000313" key="4">
    <source>
        <dbReference type="Proteomes" id="UP001552299"/>
    </source>
</evidence>
<reference evidence="3 4" key="1">
    <citation type="journal article" date="2024" name="Plant Biotechnol. J.">
        <title>Dendrobium thyrsiflorum genome and its molecular insights into genes involved in important horticultural traits.</title>
        <authorList>
            <person name="Chen B."/>
            <person name="Wang J.Y."/>
            <person name="Zheng P.J."/>
            <person name="Li K.L."/>
            <person name="Liang Y.M."/>
            <person name="Chen X.F."/>
            <person name="Zhang C."/>
            <person name="Zhao X."/>
            <person name="He X."/>
            <person name="Zhang G.Q."/>
            <person name="Liu Z.J."/>
            <person name="Xu Q."/>
        </authorList>
    </citation>
    <scope>NUCLEOTIDE SEQUENCE [LARGE SCALE GENOMIC DNA]</scope>
    <source>
        <strain evidence="3">GZMU011</strain>
    </source>
</reference>
<proteinExistence type="predicted"/>
<gene>
    <name evidence="3" type="ORF">M5K25_018640</name>
</gene>
<keyword evidence="2" id="KW-0812">Transmembrane</keyword>
<sequence>MLNFPFLVGCLTGSLRGILHHLFIPPVFISCLGVVEFSVLFALLFRFGQASIGSSHSPFRFGQVNVGLFLFCPAVFEFGQADIRSWEALCAQFSNLVRCALSCSLFAVFEFGQADIELFSFTIFEFGQVNVKLPSSFTPYSPFRFGQVSIESSTFTVSIWSGECWISFSTFYSAISICITLAAISLSSSPIRGPQTKSPPHVSISLAFARLQHRGAEDLSSRSLPLTLVYPCSSDSDQKEEPKPLLPSPVRVSQERKASPPPPLLEPTSANERRLKLPLLLLSRRDAKTDLSKTFSGSRLSGWTESRKPSEGLRFLCSHEAEASLSLPSSRLFAHPRGRSLPVRKRDDLPPPSSRLFARIKEQDPVCSLA</sequence>
<accession>A0ABD0UQN0</accession>
<keyword evidence="2" id="KW-0472">Membrane</keyword>
<keyword evidence="2" id="KW-1133">Transmembrane helix</keyword>
<evidence type="ECO:0000256" key="1">
    <source>
        <dbReference type="SAM" id="MobiDB-lite"/>
    </source>
</evidence>
<feature type="transmembrane region" description="Helical" evidence="2">
    <location>
        <begin position="27"/>
        <end position="47"/>
    </location>
</feature>
<keyword evidence="4" id="KW-1185">Reference proteome</keyword>
<dbReference type="EMBL" id="JANQDX010000014">
    <property type="protein sequence ID" value="KAL0912651.1"/>
    <property type="molecule type" value="Genomic_DNA"/>
</dbReference>
<comment type="caution">
    <text evidence="3">The sequence shown here is derived from an EMBL/GenBank/DDBJ whole genome shotgun (WGS) entry which is preliminary data.</text>
</comment>
<feature type="region of interest" description="Disordered" evidence="1">
    <location>
        <begin position="233"/>
        <end position="270"/>
    </location>
</feature>
<dbReference type="AlphaFoldDB" id="A0ABD0UQN0"/>